<name>F4KZH7_HALH1</name>
<dbReference type="HOGENOM" id="CLU_857295_0_0_10"/>
<organism evidence="2 3">
    <name type="scientific">Haliscomenobacter hydrossis (strain ATCC 27775 / DSM 1100 / LMG 10767 / O)</name>
    <dbReference type="NCBI Taxonomy" id="760192"/>
    <lineage>
        <taxon>Bacteria</taxon>
        <taxon>Pseudomonadati</taxon>
        <taxon>Bacteroidota</taxon>
        <taxon>Saprospiria</taxon>
        <taxon>Saprospirales</taxon>
        <taxon>Haliscomenobacteraceae</taxon>
        <taxon>Haliscomenobacter</taxon>
    </lineage>
</organism>
<dbReference type="RefSeq" id="WP_013764001.1">
    <property type="nucleotide sequence ID" value="NC_015510.1"/>
</dbReference>
<dbReference type="PANTHER" id="PTHR34107:SF4">
    <property type="entry name" value="SLL1222 PROTEIN"/>
    <property type="match status" value="1"/>
</dbReference>
<dbReference type="Proteomes" id="UP000008461">
    <property type="component" value="Chromosome"/>
</dbReference>
<dbReference type="InterPro" id="IPR012296">
    <property type="entry name" value="Nuclease_put_TT1808"/>
</dbReference>
<dbReference type="InterPro" id="IPR008538">
    <property type="entry name" value="Uma2"/>
</dbReference>
<reference evidence="2 3" key="1">
    <citation type="journal article" date="2011" name="Stand. Genomic Sci.">
        <title>Complete genome sequence of Haliscomenobacter hydrossis type strain (O).</title>
        <authorList>
            <consortium name="US DOE Joint Genome Institute (JGI-PGF)"/>
            <person name="Daligault H."/>
            <person name="Lapidus A."/>
            <person name="Zeytun A."/>
            <person name="Nolan M."/>
            <person name="Lucas S."/>
            <person name="Del Rio T.G."/>
            <person name="Tice H."/>
            <person name="Cheng J.F."/>
            <person name="Tapia R."/>
            <person name="Han C."/>
            <person name="Goodwin L."/>
            <person name="Pitluck S."/>
            <person name="Liolios K."/>
            <person name="Pagani I."/>
            <person name="Ivanova N."/>
            <person name="Huntemann M."/>
            <person name="Mavromatis K."/>
            <person name="Mikhailova N."/>
            <person name="Pati A."/>
            <person name="Chen A."/>
            <person name="Palaniappan K."/>
            <person name="Land M."/>
            <person name="Hauser L."/>
            <person name="Brambilla E.M."/>
            <person name="Rohde M."/>
            <person name="Verbarg S."/>
            <person name="Goker M."/>
            <person name="Bristow J."/>
            <person name="Eisen J.A."/>
            <person name="Markowitz V."/>
            <person name="Hugenholtz P."/>
            <person name="Kyrpides N.C."/>
            <person name="Klenk H.P."/>
            <person name="Woyke T."/>
        </authorList>
    </citation>
    <scope>NUCLEOTIDE SEQUENCE [LARGE SCALE GENOMIC DNA]</scope>
    <source>
        <strain evidence="3">ATCC 27775 / DSM 1100 / LMG 10767 / O</strain>
    </source>
</reference>
<dbReference type="CDD" id="cd06260">
    <property type="entry name" value="DUF820-like"/>
    <property type="match status" value="1"/>
</dbReference>
<proteinExistence type="predicted"/>
<sequence>MSNESKPRPSEAFYNALPCRKAELVDGKFIVGGSLEKSAMTLRYLLDGLGEAYLARLVPVELLAQAKAQAGLERALTPVADFGEATPGYRQPAKLAWDLRLGLHRKGLVIGGNTQVVKLGEDGFMPDLYLLTEASAMRQKEYYLDGPPDLAIEISTPSTREFDYGTRLECYARAGLPEVWMLDIAERRFRPHVLGDAGYQELALTGPIYTSPTLPGFGVEHGRFFETVDEFGSQMLEIFTIPEQLHSRVPHPLTFEPELGGLAFQPRFGLEPVPIRFEEYVSWGGELKFEYMQGKPVFGGSEQMTREWVGLLVMTLGLSWCVGG</sequence>
<dbReference type="PANTHER" id="PTHR34107">
    <property type="entry name" value="SLL0198 PROTEIN-RELATED"/>
    <property type="match status" value="1"/>
</dbReference>
<dbReference type="STRING" id="760192.Halhy_1555"/>
<dbReference type="AlphaFoldDB" id="F4KZH7"/>
<dbReference type="Pfam" id="PF05685">
    <property type="entry name" value="Uma2"/>
    <property type="match status" value="1"/>
</dbReference>
<dbReference type="OrthoDB" id="526759at2"/>
<gene>
    <name evidence="2" type="ordered locus">Halhy_1555</name>
</gene>
<feature type="domain" description="Putative restriction endonuclease" evidence="1">
    <location>
        <begin position="104"/>
        <end position="217"/>
    </location>
</feature>
<dbReference type="KEGG" id="hhy:Halhy_1555"/>
<evidence type="ECO:0000313" key="3">
    <source>
        <dbReference type="Proteomes" id="UP000008461"/>
    </source>
</evidence>
<dbReference type="InterPro" id="IPR011335">
    <property type="entry name" value="Restrct_endonuc-II-like"/>
</dbReference>
<evidence type="ECO:0000259" key="1">
    <source>
        <dbReference type="Pfam" id="PF05685"/>
    </source>
</evidence>
<reference key="2">
    <citation type="submission" date="2011-04" db="EMBL/GenBank/DDBJ databases">
        <title>Complete sequence of chromosome of Haliscomenobacter hydrossis DSM 1100.</title>
        <authorList>
            <consortium name="US DOE Joint Genome Institute (JGI-PGF)"/>
            <person name="Lucas S."/>
            <person name="Han J."/>
            <person name="Lapidus A."/>
            <person name="Bruce D."/>
            <person name="Goodwin L."/>
            <person name="Pitluck S."/>
            <person name="Peters L."/>
            <person name="Kyrpides N."/>
            <person name="Mavromatis K."/>
            <person name="Ivanova N."/>
            <person name="Ovchinnikova G."/>
            <person name="Pagani I."/>
            <person name="Daligault H."/>
            <person name="Detter J.C."/>
            <person name="Han C."/>
            <person name="Land M."/>
            <person name="Hauser L."/>
            <person name="Markowitz V."/>
            <person name="Cheng J.-F."/>
            <person name="Hugenholtz P."/>
            <person name="Woyke T."/>
            <person name="Wu D."/>
            <person name="Verbarg S."/>
            <person name="Frueling A."/>
            <person name="Brambilla E."/>
            <person name="Klenk H.-P."/>
            <person name="Eisen J.A."/>
        </authorList>
    </citation>
    <scope>NUCLEOTIDE SEQUENCE</scope>
    <source>
        <strain>DSM 1100</strain>
    </source>
</reference>
<evidence type="ECO:0000313" key="2">
    <source>
        <dbReference type="EMBL" id="AEE49447.1"/>
    </source>
</evidence>
<dbReference type="EMBL" id="CP002691">
    <property type="protein sequence ID" value="AEE49447.1"/>
    <property type="molecule type" value="Genomic_DNA"/>
</dbReference>
<keyword evidence="3" id="KW-1185">Reference proteome</keyword>
<protein>
    <recommendedName>
        <fullName evidence="1">Putative restriction endonuclease domain-containing protein</fullName>
    </recommendedName>
</protein>
<dbReference type="Gene3D" id="3.90.1570.10">
    <property type="entry name" value="tt1808, chain A"/>
    <property type="match status" value="1"/>
</dbReference>
<dbReference type="SUPFAM" id="SSF52980">
    <property type="entry name" value="Restriction endonuclease-like"/>
    <property type="match status" value="1"/>
</dbReference>
<dbReference type="eggNOG" id="COG4636">
    <property type="taxonomic scope" value="Bacteria"/>
</dbReference>
<accession>F4KZH7</accession>